<evidence type="ECO:0000259" key="2">
    <source>
        <dbReference type="Pfam" id="PF07883"/>
    </source>
</evidence>
<evidence type="ECO:0000313" key="3">
    <source>
        <dbReference type="EMBL" id="MFC7216623.1"/>
    </source>
</evidence>
<gene>
    <name evidence="3" type="ORF">ACFQLX_00325</name>
</gene>
<evidence type="ECO:0000313" key="4">
    <source>
        <dbReference type="Proteomes" id="UP001596413"/>
    </source>
</evidence>
<comment type="caution">
    <text evidence="3">The sequence shown here is derived from an EMBL/GenBank/DDBJ whole genome shotgun (WGS) entry which is preliminary data.</text>
</comment>
<name>A0ABW2G766_9ACTN</name>
<feature type="chain" id="PRO_5046007435" evidence="1">
    <location>
        <begin position="32"/>
        <end position="155"/>
    </location>
</feature>
<dbReference type="SUPFAM" id="SSF51182">
    <property type="entry name" value="RmlC-like cupins"/>
    <property type="match status" value="1"/>
</dbReference>
<dbReference type="RefSeq" id="WP_386410245.1">
    <property type="nucleotide sequence ID" value="NZ_JBHSZO010000001.1"/>
</dbReference>
<dbReference type="InterPro" id="IPR014710">
    <property type="entry name" value="RmlC-like_jellyroll"/>
</dbReference>
<feature type="domain" description="Cupin type-2" evidence="2">
    <location>
        <begin position="65"/>
        <end position="135"/>
    </location>
</feature>
<keyword evidence="1" id="KW-0732">Signal</keyword>
<keyword evidence="4" id="KW-1185">Reference proteome</keyword>
<dbReference type="Proteomes" id="UP001596413">
    <property type="component" value="Unassembled WGS sequence"/>
</dbReference>
<protein>
    <submittedName>
        <fullName evidence="3">Cupin domain-containing protein</fullName>
    </submittedName>
</protein>
<dbReference type="Gene3D" id="2.60.120.10">
    <property type="entry name" value="Jelly Rolls"/>
    <property type="match status" value="1"/>
</dbReference>
<proteinExistence type="predicted"/>
<dbReference type="Pfam" id="PF07883">
    <property type="entry name" value="Cupin_2"/>
    <property type="match status" value="1"/>
</dbReference>
<dbReference type="InterPro" id="IPR013096">
    <property type="entry name" value="Cupin_2"/>
</dbReference>
<accession>A0ABW2G766</accession>
<evidence type="ECO:0000256" key="1">
    <source>
        <dbReference type="SAM" id="SignalP"/>
    </source>
</evidence>
<dbReference type="EMBL" id="JBHSZO010000001">
    <property type="protein sequence ID" value="MFC7216623.1"/>
    <property type="molecule type" value="Genomic_DNA"/>
</dbReference>
<sequence>MRYGSWARLLKGAIVLAGIAALAFLPTAATATPGSGVTAAELARGTSADSLDIRTKGPTDVVFRTVTIAPGGSTGWHYHPGKVLAVVKEGTLTRTKAKGCTVEVSGPGDTVLETGGPRDIHIGRNLGPEPVVLYLTYLIPKNAPLAVDADNPGCP</sequence>
<reference evidence="4" key="1">
    <citation type="journal article" date="2019" name="Int. J. Syst. Evol. Microbiol.">
        <title>The Global Catalogue of Microorganisms (GCM) 10K type strain sequencing project: providing services to taxonomists for standard genome sequencing and annotation.</title>
        <authorList>
            <consortium name="The Broad Institute Genomics Platform"/>
            <consortium name="The Broad Institute Genome Sequencing Center for Infectious Disease"/>
            <person name="Wu L."/>
            <person name="Ma J."/>
        </authorList>
    </citation>
    <scope>NUCLEOTIDE SEQUENCE [LARGE SCALE GENOMIC DNA]</scope>
    <source>
        <strain evidence="4">CGMCC 1.13681</strain>
    </source>
</reference>
<feature type="signal peptide" evidence="1">
    <location>
        <begin position="1"/>
        <end position="31"/>
    </location>
</feature>
<organism evidence="3 4">
    <name type="scientific">Streptomyces polyrhachis</name>
    <dbReference type="NCBI Taxonomy" id="1282885"/>
    <lineage>
        <taxon>Bacteria</taxon>
        <taxon>Bacillati</taxon>
        <taxon>Actinomycetota</taxon>
        <taxon>Actinomycetes</taxon>
        <taxon>Kitasatosporales</taxon>
        <taxon>Streptomycetaceae</taxon>
        <taxon>Streptomyces</taxon>
    </lineage>
</organism>
<dbReference type="InterPro" id="IPR011051">
    <property type="entry name" value="RmlC_Cupin_sf"/>
</dbReference>